<sequence length="424" mass="48269">MKRFLILFAAAALAMAAASCQKHETAATGRIPETILKSFSEMYPEASDVKWATKGQYAVANFTLPQTAQGSNNAWYGKSDGNWDMTERDIPYGALPEAVRNAFESSEYGQWRVDDVDMIERKGTETIYVIEAEGLLDGRPTEIDLYYSPDGILVKQVIDADEDYDYGDFIMPEPAGSIEEFINQNYPGARIIDIDIEYGYTEVEIIDGRTVRELLFGENASWIYTKTELRRSEVPKNIMDIFNASEYSAYRTDDIDHYATADNGEFYRFELEAPGDDMEIDIYADGTITVVDKGWDNPGVPGPDGPGDGGQGGSIEQFIEENYPGARIIERDYDDGYIEIEIYHDGREKKLYFNGREEWVRTEWDVRRQELPQAVEDAISAQYPDYRIDDCEYIETPQGEWYLVEIEKGEREIELRISPDGTIL</sequence>
<feature type="domain" description="Putative beta-lactamase-inhibitor-like PepSY-like" evidence="2">
    <location>
        <begin position="346"/>
        <end position="424"/>
    </location>
</feature>
<feature type="chain" id="PRO_5038563033" evidence="1">
    <location>
        <begin position="23"/>
        <end position="424"/>
    </location>
</feature>
<evidence type="ECO:0000256" key="1">
    <source>
        <dbReference type="SAM" id="SignalP"/>
    </source>
</evidence>
<accession>A0A9D9I4H4</accession>
<dbReference type="Gene3D" id="3.10.450.360">
    <property type="match status" value="3"/>
</dbReference>
<dbReference type="SUPFAM" id="SSF160574">
    <property type="entry name" value="BT0923-like"/>
    <property type="match status" value="3"/>
</dbReference>
<dbReference type="Pfam" id="PF11396">
    <property type="entry name" value="PepSY_like"/>
    <property type="match status" value="3"/>
</dbReference>
<evidence type="ECO:0000313" key="4">
    <source>
        <dbReference type="Proteomes" id="UP000823597"/>
    </source>
</evidence>
<dbReference type="PROSITE" id="PS51257">
    <property type="entry name" value="PROKAR_LIPOPROTEIN"/>
    <property type="match status" value="1"/>
</dbReference>
<keyword evidence="1" id="KW-0732">Signal</keyword>
<proteinExistence type="predicted"/>
<evidence type="ECO:0000259" key="2">
    <source>
        <dbReference type="Pfam" id="PF11396"/>
    </source>
</evidence>
<evidence type="ECO:0000313" key="3">
    <source>
        <dbReference type="EMBL" id="MBO8465810.1"/>
    </source>
</evidence>
<feature type="signal peptide" evidence="1">
    <location>
        <begin position="1"/>
        <end position="22"/>
    </location>
</feature>
<name>A0A9D9I4H4_9BACT</name>
<dbReference type="AlphaFoldDB" id="A0A9D9I4H4"/>
<dbReference type="EMBL" id="JADIME010000077">
    <property type="protein sequence ID" value="MBO8465810.1"/>
    <property type="molecule type" value="Genomic_DNA"/>
</dbReference>
<dbReference type="InterPro" id="IPR021533">
    <property type="entry name" value="PepSY-like"/>
</dbReference>
<comment type="caution">
    <text evidence="3">The sequence shown here is derived from an EMBL/GenBank/DDBJ whole genome shotgun (WGS) entry which is preliminary data.</text>
</comment>
<protein>
    <submittedName>
        <fullName evidence="3">PepSY-like domain-containing protein</fullName>
    </submittedName>
</protein>
<dbReference type="Proteomes" id="UP000823597">
    <property type="component" value="Unassembled WGS sequence"/>
</dbReference>
<feature type="domain" description="Putative beta-lactamase-inhibitor-like PepSY-like" evidence="2">
    <location>
        <begin position="72"/>
        <end position="154"/>
    </location>
</feature>
<reference evidence="3" key="1">
    <citation type="submission" date="2020-10" db="EMBL/GenBank/DDBJ databases">
        <authorList>
            <person name="Gilroy R."/>
        </authorList>
    </citation>
    <scope>NUCLEOTIDE SEQUENCE</scope>
    <source>
        <strain evidence="3">10037</strain>
    </source>
</reference>
<feature type="domain" description="Putative beta-lactamase-inhibitor-like PepSY-like" evidence="2">
    <location>
        <begin position="201"/>
        <end position="288"/>
    </location>
</feature>
<reference evidence="3" key="2">
    <citation type="journal article" date="2021" name="PeerJ">
        <title>Extensive microbial diversity within the chicken gut microbiome revealed by metagenomics and culture.</title>
        <authorList>
            <person name="Gilroy R."/>
            <person name="Ravi A."/>
            <person name="Getino M."/>
            <person name="Pursley I."/>
            <person name="Horton D.L."/>
            <person name="Alikhan N.F."/>
            <person name="Baker D."/>
            <person name="Gharbi K."/>
            <person name="Hall N."/>
            <person name="Watson M."/>
            <person name="Adriaenssens E.M."/>
            <person name="Foster-Nyarko E."/>
            <person name="Jarju S."/>
            <person name="Secka A."/>
            <person name="Antonio M."/>
            <person name="Oren A."/>
            <person name="Chaudhuri R.R."/>
            <person name="La Ragione R."/>
            <person name="Hildebrand F."/>
            <person name="Pallen M.J."/>
        </authorList>
    </citation>
    <scope>NUCLEOTIDE SEQUENCE</scope>
    <source>
        <strain evidence="3">10037</strain>
    </source>
</reference>
<gene>
    <name evidence="3" type="ORF">IAB93_07435</name>
</gene>
<organism evidence="3 4">
    <name type="scientific">Candidatus Merdivivens pullistercoris</name>
    <dbReference type="NCBI Taxonomy" id="2840873"/>
    <lineage>
        <taxon>Bacteria</taxon>
        <taxon>Pseudomonadati</taxon>
        <taxon>Bacteroidota</taxon>
        <taxon>Bacteroidia</taxon>
        <taxon>Bacteroidales</taxon>
        <taxon>Muribaculaceae</taxon>
        <taxon>Muribaculaceae incertae sedis</taxon>
        <taxon>Candidatus Merdivivens</taxon>
    </lineage>
</organism>